<dbReference type="PANTHER" id="PTHR34220:SF7">
    <property type="entry name" value="SENSOR HISTIDINE KINASE YPDA"/>
    <property type="match status" value="1"/>
</dbReference>
<reference evidence="3 4" key="1">
    <citation type="submission" date="2021-12" db="EMBL/GenBank/DDBJ databases">
        <title>Genome sequencing of bacteria with rrn-lacking chromosome and rrn-plasmid.</title>
        <authorList>
            <person name="Anda M."/>
            <person name="Iwasaki W."/>
        </authorList>
    </citation>
    <scope>NUCLEOTIDE SEQUENCE [LARGE SCALE GENOMIC DNA]</scope>
    <source>
        <strain evidence="3 4">DSM 100852</strain>
        <plasmid evidence="3 4">pFA4</plasmid>
    </source>
</reference>
<dbReference type="InterPro" id="IPR010559">
    <property type="entry name" value="Sig_transdc_His_kin_internal"/>
</dbReference>
<keyword evidence="3" id="KW-0614">Plasmid</keyword>
<dbReference type="Pfam" id="PF06580">
    <property type="entry name" value="His_kinase"/>
    <property type="match status" value="1"/>
</dbReference>
<protein>
    <submittedName>
        <fullName evidence="3">Histidine kinase</fullName>
    </submittedName>
</protein>
<keyword evidence="1" id="KW-0812">Transmembrane</keyword>
<gene>
    <name evidence="3" type="ORF">FUAX_48370</name>
</gene>
<organism evidence="3 4">
    <name type="scientific">Fulvitalea axinellae</name>
    <dbReference type="NCBI Taxonomy" id="1182444"/>
    <lineage>
        <taxon>Bacteria</taxon>
        <taxon>Pseudomonadati</taxon>
        <taxon>Bacteroidota</taxon>
        <taxon>Cytophagia</taxon>
        <taxon>Cytophagales</taxon>
        <taxon>Persicobacteraceae</taxon>
        <taxon>Fulvitalea</taxon>
    </lineage>
</organism>
<feature type="transmembrane region" description="Helical" evidence="1">
    <location>
        <begin position="120"/>
        <end position="140"/>
    </location>
</feature>
<dbReference type="GO" id="GO:0016020">
    <property type="term" value="C:membrane"/>
    <property type="evidence" value="ECO:0007669"/>
    <property type="project" value="InterPro"/>
</dbReference>
<dbReference type="Gene3D" id="3.30.565.10">
    <property type="entry name" value="Histidine kinase-like ATPase, C-terminal domain"/>
    <property type="match status" value="1"/>
</dbReference>
<feature type="transmembrane region" description="Helical" evidence="1">
    <location>
        <begin position="12"/>
        <end position="31"/>
    </location>
</feature>
<dbReference type="PANTHER" id="PTHR34220">
    <property type="entry name" value="SENSOR HISTIDINE KINASE YPDA"/>
    <property type="match status" value="1"/>
</dbReference>
<sequence length="371" mass="43188">MAINFKNDKLKPLKYLPLHLLAWSAVLWFYIHFFGFQSNDSEYAFFFSACLMPVSIGTTYTTIYYLIPKYLLQKRYWKFAIYSLYTLIISAYFIIISIFYAMVFLSELRINDMPPMSKSVFIIFVGIYLVVLAASAVYLFRHAFKAQQRNHELEKKILATQLLLKEQEIEYLKMQIRPHFLFNTLNSLYGFALTKSEDTPELILKLSNLLDYLLYQTKKPLVSLAREAEHLNDYLQLEKARFKDSLDIRFQTDGELDDVQIAPMLLIPFVENAFKHGRSNEGTLSVSVNLSVNEQTIDFKVHNTTGKPEKVKKKHGIGLSNMRKRLEMLYPDRHSLELENDEGWFEARLSVTIGQNLETEIKTPKAENHGA</sequence>
<dbReference type="InterPro" id="IPR036890">
    <property type="entry name" value="HATPase_C_sf"/>
</dbReference>
<evidence type="ECO:0000259" key="2">
    <source>
        <dbReference type="Pfam" id="PF06580"/>
    </source>
</evidence>
<dbReference type="InterPro" id="IPR050640">
    <property type="entry name" value="Bact_2-comp_sensor_kinase"/>
</dbReference>
<evidence type="ECO:0000313" key="3">
    <source>
        <dbReference type="EMBL" id="BDD12405.1"/>
    </source>
</evidence>
<feature type="transmembrane region" description="Helical" evidence="1">
    <location>
        <begin position="79"/>
        <end position="100"/>
    </location>
</feature>
<dbReference type="RefSeq" id="WP_338395544.1">
    <property type="nucleotide sequence ID" value="NZ_AP025318.1"/>
</dbReference>
<dbReference type="GO" id="GO:0000155">
    <property type="term" value="F:phosphorelay sensor kinase activity"/>
    <property type="evidence" value="ECO:0007669"/>
    <property type="project" value="InterPro"/>
</dbReference>
<evidence type="ECO:0000313" key="4">
    <source>
        <dbReference type="Proteomes" id="UP001348817"/>
    </source>
</evidence>
<keyword evidence="4" id="KW-1185">Reference proteome</keyword>
<keyword evidence="3" id="KW-0808">Transferase</keyword>
<feature type="domain" description="Signal transduction histidine kinase internal region" evidence="2">
    <location>
        <begin position="168"/>
        <end position="246"/>
    </location>
</feature>
<dbReference type="EMBL" id="AP025318">
    <property type="protein sequence ID" value="BDD12405.1"/>
    <property type="molecule type" value="Genomic_DNA"/>
</dbReference>
<feature type="transmembrane region" description="Helical" evidence="1">
    <location>
        <begin position="43"/>
        <end position="67"/>
    </location>
</feature>
<accession>A0AAU9DIL0</accession>
<dbReference type="AlphaFoldDB" id="A0AAU9DIL0"/>
<dbReference type="KEGG" id="fax:FUAX_48370"/>
<keyword evidence="1" id="KW-0472">Membrane</keyword>
<dbReference type="Proteomes" id="UP001348817">
    <property type="component" value="Plasmid pFA4"/>
</dbReference>
<keyword evidence="3" id="KW-0418">Kinase</keyword>
<keyword evidence="1" id="KW-1133">Transmembrane helix</keyword>
<geneLocation type="plasmid" evidence="3 4">
    <name>pFA4</name>
</geneLocation>
<name>A0AAU9DIL0_9BACT</name>
<proteinExistence type="predicted"/>
<dbReference type="SUPFAM" id="SSF55874">
    <property type="entry name" value="ATPase domain of HSP90 chaperone/DNA topoisomerase II/histidine kinase"/>
    <property type="match status" value="1"/>
</dbReference>
<evidence type="ECO:0000256" key="1">
    <source>
        <dbReference type="SAM" id="Phobius"/>
    </source>
</evidence>